<dbReference type="InterPro" id="IPR016040">
    <property type="entry name" value="NAD(P)-bd_dom"/>
</dbReference>
<dbReference type="Pfam" id="PF13460">
    <property type="entry name" value="NAD_binding_10"/>
    <property type="match status" value="1"/>
</dbReference>
<dbReference type="SUPFAM" id="SSF51735">
    <property type="entry name" value="NAD(P)-binding Rossmann-fold domains"/>
    <property type="match status" value="1"/>
</dbReference>
<organism evidence="2 3">
    <name type="scientific">Bombilactobacillus bombi</name>
    <dbReference type="NCBI Taxonomy" id="1303590"/>
    <lineage>
        <taxon>Bacteria</taxon>
        <taxon>Bacillati</taxon>
        <taxon>Bacillota</taxon>
        <taxon>Bacilli</taxon>
        <taxon>Lactobacillales</taxon>
        <taxon>Lactobacillaceae</taxon>
        <taxon>Bombilactobacillus</taxon>
    </lineage>
</organism>
<dbReference type="Gene3D" id="3.40.50.720">
    <property type="entry name" value="NAD(P)-binding Rossmann-like Domain"/>
    <property type="match status" value="1"/>
</dbReference>
<dbReference type="PANTHER" id="PTHR15020">
    <property type="entry name" value="FLAVIN REDUCTASE-RELATED"/>
    <property type="match status" value="1"/>
</dbReference>
<dbReference type="PANTHER" id="PTHR15020:SF50">
    <property type="entry name" value="UPF0659 PROTEIN YMR090W"/>
    <property type="match status" value="1"/>
</dbReference>
<name>A0A3R6V6X2_9LACO</name>
<gene>
    <name evidence="2" type="ORF">DS832_04195</name>
</gene>
<dbReference type="CDD" id="cd05243">
    <property type="entry name" value="SDR_a5"/>
    <property type="match status" value="1"/>
</dbReference>
<feature type="domain" description="NAD(P)-binding" evidence="1">
    <location>
        <begin position="7"/>
        <end position="202"/>
    </location>
</feature>
<evidence type="ECO:0000313" key="2">
    <source>
        <dbReference type="EMBL" id="RHW47352.1"/>
    </source>
</evidence>
<evidence type="ECO:0000259" key="1">
    <source>
        <dbReference type="Pfam" id="PF13460"/>
    </source>
</evidence>
<dbReference type="EMBL" id="QOCS01000008">
    <property type="protein sequence ID" value="RHW47352.1"/>
    <property type="molecule type" value="Genomic_DNA"/>
</dbReference>
<dbReference type="AlphaFoldDB" id="A0A3R6V6X2"/>
<accession>A0A3R6V6X2</accession>
<comment type="caution">
    <text evidence="2">The sequence shown here is derived from an EMBL/GenBank/DDBJ whole genome shotgun (WGS) entry which is preliminary data.</text>
</comment>
<dbReference type="RefSeq" id="WP_118910512.1">
    <property type="nucleotide sequence ID" value="NZ_QOCS01000008.1"/>
</dbReference>
<protein>
    <submittedName>
        <fullName evidence="2">SDR family NAD(P)-dependent oxidoreductase</fullName>
    </submittedName>
</protein>
<dbReference type="InterPro" id="IPR036291">
    <property type="entry name" value="NAD(P)-bd_dom_sf"/>
</dbReference>
<sequence length="227" mass="24601">MKVLVIGAHGQIGRLLVAKLQASQHEVTAGLRSTSQIKDYQEQGYQTALVDVEKDITHLQAAMKDQQAVVFAVGSGGKTGADKTMMVDLDGAVKAMEAAKKADIERFIIISAIGAQNRSLWSYQQRELSTGNYYYAAKYYADEWLLHSGLAYTIIRPAALTNATPTGKVVLGPQLDLTVDNKVRTITRSDVAQTVVECLNQPQTINQAFDISNGDTLIAQALAKLSS</sequence>
<reference evidence="2 3" key="1">
    <citation type="submission" date="2018-07" db="EMBL/GenBank/DDBJ databases">
        <title>Genome sequences of six Lactobacillus spp. isolated from bumble bee guts.</title>
        <authorList>
            <person name="Motta E.V.S."/>
            <person name="Moran N.A."/>
        </authorList>
    </citation>
    <scope>NUCLEOTIDE SEQUENCE [LARGE SCALE GENOMIC DNA]</scope>
    <source>
        <strain evidence="2 3">LV-8.1</strain>
    </source>
</reference>
<evidence type="ECO:0000313" key="3">
    <source>
        <dbReference type="Proteomes" id="UP000284822"/>
    </source>
</evidence>
<proteinExistence type="predicted"/>
<dbReference type="Proteomes" id="UP000284822">
    <property type="component" value="Unassembled WGS sequence"/>
</dbReference>